<dbReference type="AlphaFoldDB" id="A0AAN9QLR9"/>
<keyword evidence="2" id="KW-1185">Reference proteome</keyword>
<sequence>MVLFSRLSSRFLQSDAENATDLYDLMCIMKHVFRFSGQRLNVVAVMSFTVASSLGSHGWLQDYIYNVAL</sequence>
<organism evidence="1 2">
    <name type="scientific">Phaseolus coccineus</name>
    <name type="common">Scarlet runner bean</name>
    <name type="synonym">Phaseolus multiflorus</name>
    <dbReference type="NCBI Taxonomy" id="3886"/>
    <lineage>
        <taxon>Eukaryota</taxon>
        <taxon>Viridiplantae</taxon>
        <taxon>Streptophyta</taxon>
        <taxon>Embryophyta</taxon>
        <taxon>Tracheophyta</taxon>
        <taxon>Spermatophyta</taxon>
        <taxon>Magnoliopsida</taxon>
        <taxon>eudicotyledons</taxon>
        <taxon>Gunneridae</taxon>
        <taxon>Pentapetalae</taxon>
        <taxon>rosids</taxon>
        <taxon>fabids</taxon>
        <taxon>Fabales</taxon>
        <taxon>Fabaceae</taxon>
        <taxon>Papilionoideae</taxon>
        <taxon>50 kb inversion clade</taxon>
        <taxon>NPAAA clade</taxon>
        <taxon>indigoferoid/millettioid clade</taxon>
        <taxon>Phaseoleae</taxon>
        <taxon>Phaseolus</taxon>
    </lineage>
</organism>
<proteinExistence type="predicted"/>
<reference evidence="1 2" key="1">
    <citation type="submission" date="2024-01" db="EMBL/GenBank/DDBJ databases">
        <title>The genomes of 5 underutilized Papilionoideae crops provide insights into root nodulation and disease resistanc.</title>
        <authorList>
            <person name="Jiang F."/>
        </authorList>
    </citation>
    <scope>NUCLEOTIDE SEQUENCE [LARGE SCALE GENOMIC DNA]</scope>
    <source>
        <strain evidence="1">JINMINGXINNONG_FW02</strain>
        <tissue evidence="1">Leaves</tissue>
    </source>
</reference>
<evidence type="ECO:0000313" key="2">
    <source>
        <dbReference type="Proteomes" id="UP001374584"/>
    </source>
</evidence>
<evidence type="ECO:0000313" key="1">
    <source>
        <dbReference type="EMBL" id="KAK7335988.1"/>
    </source>
</evidence>
<protein>
    <submittedName>
        <fullName evidence="1">Uncharacterized protein</fullName>
    </submittedName>
</protein>
<dbReference type="Proteomes" id="UP001374584">
    <property type="component" value="Unassembled WGS sequence"/>
</dbReference>
<name>A0AAN9QLR9_PHACN</name>
<dbReference type="EMBL" id="JAYMYR010000010">
    <property type="protein sequence ID" value="KAK7335988.1"/>
    <property type="molecule type" value="Genomic_DNA"/>
</dbReference>
<comment type="caution">
    <text evidence="1">The sequence shown here is derived from an EMBL/GenBank/DDBJ whole genome shotgun (WGS) entry which is preliminary data.</text>
</comment>
<gene>
    <name evidence="1" type="ORF">VNO80_28167</name>
</gene>
<accession>A0AAN9QLR9</accession>